<keyword evidence="7" id="KW-0186">Copper</keyword>
<keyword evidence="6" id="KW-0479">Metal-binding</keyword>
<dbReference type="eggNOG" id="COG1937">
    <property type="taxonomic scope" value="Bacteria"/>
</dbReference>
<evidence type="ECO:0000313" key="15">
    <source>
        <dbReference type="Proteomes" id="UP000001190"/>
    </source>
</evidence>
<evidence type="ECO:0000256" key="2">
    <source>
        <dbReference type="ARBA" id="ARBA00005428"/>
    </source>
</evidence>
<dbReference type="GO" id="GO:0003677">
    <property type="term" value="F:DNA binding"/>
    <property type="evidence" value="ECO:0007669"/>
    <property type="project" value="UniProtKB-KW"/>
</dbReference>
<evidence type="ECO:0000256" key="3">
    <source>
        <dbReference type="ARBA" id="ARBA00011738"/>
    </source>
</evidence>
<evidence type="ECO:0000256" key="1">
    <source>
        <dbReference type="ARBA" id="ARBA00004496"/>
    </source>
</evidence>
<dbReference type="Gene3D" id="1.20.58.1000">
    <property type="entry name" value="Metal-sensitive repressor, helix protomer"/>
    <property type="match status" value="1"/>
</dbReference>
<evidence type="ECO:0000256" key="5">
    <source>
        <dbReference type="ARBA" id="ARBA00022491"/>
    </source>
</evidence>
<comment type="similarity">
    <text evidence="2">Belongs to the CsoR family.</text>
</comment>
<evidence type="ECO:0000256" key="8">
    <source>
        <dbReference type="ARBA" id="ARBA00023015"/>
    </source>
</evidence>
<evidence type="ECO:0000256" key="11">
    <source>
        <dbReference type="ARBA" id="ARBA00039938"/>
    </source>
</evidence>
<organism evidence="14 15">
    <name type="scientific">Mycobacterium marinum (strain ATCC BAA-535 / M)</name>
    <dbReference type="NCBI Taxonomy" id="216594"/>
    <lineage>
        <taxon>Bacteria</taxon>
        <taxon>Bacillati</taxon>
        <taxon>Actinomycetota</taxon>
        <taxon>Actinomycetes</taxon>
        <taxon>Mycobacteriales</taxon>
        <taxon>Mycobacteriaceae</taxon>
        <taxon>Mycobacterium</taxon>
        <taxon>Mycobacterium ulcerans group</taxon>
    </lineage>
</organism>
<protein>
    <recommendedName>
        <fullName evidence="11">Copper-sensing transcriptional repressor CsoR</fullName>
    </recommendedName>
    <alternativeName>
        <fullName evidence="12">Copper-sensitive operon repressor</fullName>
    </alternativeName>
</protein>
<evidence type="ECO:0000256" key="6">
    <source>
        <dbReference type="ARBA" id="ARBA00022723"/>
    </source>
</evidence>
<evidence type="ECO:0000256" key="13">
    <source>
        <dbReference type="SAM" id="MobiDB-lite"/>
    </source>
</evidence>
<keyword evidence="10" id="KW-0804">Transcription</keyword>
<evidence type="ECO:0000256" key="4">
    <source>
        <dbReference type="ARBA" id="ARBA00022490"/>
    </source>
</evidence>
<evidence type="ECO:0000256" key="9">
    <source>
        <dbReference type="ARBA" id="ARBA00023125"/>
    </source>
</evidence>
<reference evidence="14 15" key="1">
    <citation type="journal article" date="2008" name="Genome Res.">
        <title>Insights from the complete genome sequence of Mycobacterium marinum on the evolution of Mycobacterium tuberculosis.</title>
        <authorList>
            <person name="Stinear T.P."/>
            <person name="Seemann T."/>
            <person name="Harrison P.F."/>
            <person name="Jenkin G.A."/>
            <person name="Davies J.K."/>
            <person name="Johnson P.D."/>
            <person name="Abdellah Z."/>
            <person name="Arrowsmith C."/>
            <person name="Chillingworth T."/>
            <person name="Churcher C."/>
            <person name="Clarke K."/>
            <person name="Cronin A."/>
            <person name="Davis P."/>
            <person name="Goodhead I."/>
            <person name="Holroyd N."/>
            <person name="Jagels K."/>
            <person name="Lord A."/>
            <person name="Moule S."/>
            <person name="Mungall K."/>
            <person name="Norbertczak H."/>
            <person name="Quail M.A."/>
            <person name="Rabbinowitsch E."/>
            <person name="Walker D."/>
            <person name="White B."/>
            <person name="Whitehead S."/>
            <person name="Small P.L."/>
            <person name="Brosch R."/>
            <person name="Ramakrishnan L."/>
            <person name="Fischbach M.A."/>
            <person name="Parkhill J."/>
            <person name="Cole S.T."/>
        </authorList>
    </citation>
    <scope>NUCLEOTIDE SEQUENCE [LARGE SCALE GENOMIC DNA]</scope>
    <source>
        <strain evidence="15">ATCC BAA-535 / M</strain>
    </source>
</reference>
<dbReference type="AlphaFoldDB" id="B2HRV7"/>
<keyword evidence="9" id="KW-0238">DNA-binding</keyword>
<dbReference type="PANTHER" id="PTHR33677:SF4">
    <property type="entry name" value="COPPER-SENSING TRANSCRIPTIONAL REPRESSOR CSOR"/>
    <property type="match status" value="1"/>
</dbReference>
<dbReference type="GO" id="GO:0045892">
    <property type="term" value="P:negative regulation of DNA-templated transcription"/>
    <property type="evidence" value="ECO:0007669"/>
    <property type="project" value="UniProtKB-ARBA"/>
</dbReference>
<dbReference type="Proteomes" id="UP000001190">
    <property type="component" value="Chromosome"/>
</dbReference>
<dbReference type="InterPro" id="IPR038390">
    <property type="entry name" value="Metal_Tscrpt_repr_sf"/>
</dbReference>
<dbReference type="KEGG" id="mmi:MMAR_2538"/>
<dbReference type="Pfam" id="PF02583">
    <property type="entry name" value="Trns_repr_metal"/>
    <property type="match status" value="1"/>
</dbReference>
<dbReference type="GO" id="GO:0046872">
    <property type="term" value="F:metal ion binding"/>
    <property type="evidence" value="ECO:0007669"/>
    <property type="project" value="UniProtKB-KW"/>
</dbReference>
<dbReference type="CDD" id="cd10151">
    <property type="entry name" value="TthCsoR-like_DUF156"/>
    <property type="match status" value="1"/>
</dbReference>
<evidence type="ECO:0000256" key="10">
    <source>
        <dbReference type="ARBA" id="ARBA00023163"/>
    </source>
</evidence>
<dbReference type="STRING" id="216594.MMAR_2538"/>
<proteinExistence type="inferred from homology"/>
<comment type="subunit">
    <text evidence="3">Homodimer.</text>
</comment>
<sequence length="202" mass="21687">MVARVDELLPKLPSPSRIQPPTTLPPRPTNERLSFALTNSRGRSHVRSAAGIALRLATLLQLSPQYPTPGRYKYYGCCLGASEGPMELIVNKRAVLNRPKTVRGNLFGIIRVTESDAYFVEVTKQISAVQSSLERANRVMLHNHLERCFLVAVPGGRGRAAIDELIDAVKLTPALTGQQVELGGAAVGEPVDDDPLAAAGAG</sequence>
<keyword evidence="15" id="KW-1185">Reference proteome</keyword>
<feature type="region of interest" description="Disordered" evidence="13">
    <location>
        <begin position="1"/>
        <end position="31"/>
    </location>
</feature>
<dbReference type="PANTHER" id="PTHR33677">
    <property type="entry name" value="TRANSCRIPTIONAL REPRESSOR FRMR-RELATED"/>
    <property type="match status" value="1"/>
</dbReference>
<keyword evidence="4" id="KW-0963">Cytoplasm</keyword>
<accession>B2HRV7</accession>
<keyword evidence="5" id="KW-0678">Repressor</keyword>
<dbReference type="InterPro" id="IPR003735">
    <property type="entry name" value="Metal_Tscrpt_repr"/>
</dbReference>
<name>B2HRV7_MYCMM</name>
<evidence type="ECO:0000256" key="7">
    <source>
        <dbReference type="ARBA" id="ARBA00023008"/>
    </source>
</evidence>
<evidence type="ECO:0000256" key="12">
    <source>
        <dbReference type="ARBA" id="ARBA00041544"/>
    </source>
</evidence>
<dbReference type="GO" id="GO:0005737">
    <property type="term" value="C:cytoplasm"/>
    <property type="evidence" value="ECO:0007669"/>
    <property type="project" value="UniProtKB-SubCell"/>
</dbReference>
<evidence type="ECO:0000313" key="14">
    <source>
        <dbReference type="EMBL" id="ACC40987.1"/>
    </source>
</evidence>
<dbReference type="EMBL" id="CP000854">
    <property type="protein sequence ID" value="ACC40987.1"/>
    <property type="molecule type" value="Genomic_DNA"/>
</dbReference>
<keyword evidence="8" id="KW-0805">Transcription regulation</keyword>
<gene>
    <name evidence="14" type="ordered locus">MMAR_2538</name>
</gene>
<comment type="subcellular location">
    <subcellularLocation>
        <location evidence="1">Cytoplasm</location>
    </subcellularLocation>
</comment>
<dbReference type="HOGENOM" id="CLU_1353425_0_0_11"/>